<dbReference type="InterPro" id="IPR038765">
    <property type="entry name" value="Papain-like_cys_pep_sf"/>
</dbReference>
<proteinExistence type="predicted"/>
<dbReference type="InterPro" id="IPR018200">
    <property type="entry name" value="USP_CS"/>
</dbReference>
<dbReference type="Pfam" id="PF00443">
    <property type="entry name" value="UCH"/>
    <property type="match status" value="1"/>
</dbReference>
<dbReference type="PROSITE" id="PS00973">
    <property type="entry name" value="USP_2"/>
    <property type="match status" value="1"/>
</dbReference>
<dbReference type="InterPro" id="IPR028889">
    <property type="entry name" value="USP"/>
</dbReference>
<name>A0A6C0BUK6_9ZZZZ</name>
<dbReference type="Gene3D" id="3.90.70.10">
    <property type="entry name" value="Cysteine proteinases"/>
    <property type="match status" value="1"/>
</dbReference>
<dbReference type="InterPro" id="IPR001394">
    <property type="entry name" value="Peptidase_C19_UCH"/>
</dbReference>
<accession>A0A6C0BUK6</accession>
<evidence type="ECO:0000259" key="1">
    <source>
        <dbReference type="PROSITE" id="PS50235"/>
    </source>
</evidence>
<reference evidence="2" key="1">
    <citation type="journal article" date="2020" name="Nature">
        <title>Giant virus diversity and host interactions through global metagenomics.</title>
        <authorList>
            <person name="Schulz F."/>
            <person name="Roux S."/>
            <person name="Paez-Espino D."/>
            <person name="Jungbluth S."/>
            <person name="Walsh D.A."/>
            <person name="Denef V.J."/>
            <person name="McMahon K.D."/>
            <person name="Konstantinidis K.T."/>
            <person name="Eloe-Fadrosh E.A."/>
            <person name="Kyrpides N.C."/>
            <person name="Woyke T."/>
        </authorList>
    </citation>
    <scope>NUCLEOTIDE SEQUENCE</scope>
    <source>
        <strain evidence="2">GVMAG-M-3300019093-7</strain>
    </source>
</reference>
<sequence>MNFENYSHKGLSGLTNLGNTCFINSCMQVLSHTYELNEFLTKEEGGYYKRRLKNIYESALLVEWDNLRALMWESNCTISPGKFIKTIQKLAQIKKMDMFTGYNQNDLPEFLLFVVDCFHTGLSREVNMSINGEIVNTTDKLAVQCFDMIKNMYSKEYSEIWNMFYGIHVSQIKDLSSGEILASTPEPFFMIDLSIPSHIKSPSLMDCFDHYVKGETLDGENAWYNEDTKMKQNVQKEIVYWSLPSILVIDMKRFNSSNRKNQILVSFPLENLDLHEYVIGYKKESYIYDLYGICNHSGLSQGGHYTAFIKNANGKWYHFNDQLVNEVTNLNELITPKAYCLFYRKRMVQTVGESNN</sequence>
<dbReference type="PANTHER" id="PTHR21646:SF23">
    <property type="entry name" value="UBIQUITIN CARBOXYL-TERMINAL HYDROLASE USP2"/>
    <property type="match status" value="1"/>
</dbReference>
<organism evidence="2">
    <name type="scientific">viral metagenome</name>
    <dbReference type="NCBI Taxonomy" id="1070528"/>
    <lineage>
        <taxon>unclassified sequences</taxon>
        <taxon>metagenomes</taxon>
        <taxon>organismal metagenomes</taxon>
    </lineage>
</organism>
<dbReference type="AlphaFoldDB" id="A0A6C0BUK6"/>
<dbReference type="PROSITE" id="PS00972">
    <property type="entry name" value="USP_1"/>
    <property type="match status" value="1"/>
</dbReference>
<dbReference type="GO" id="GO:0016579">
    <property type="term" value="P:protein deubiquitination"/>
    <property type="evidence" value="ECO:0007669"/>
    <property type="project" value="InterPro"/>
</dbReference>
<dbReference type="InterPro" id="IPR050185">
    <property type="entry name" value="Ub_carboxyl-term_hydrolase"/>
</dbReference>
<dbReference type="GO" id="GO:0004843">
    <property type="term" value="F:cysteine-type deubiquitinase activity"/>
    <property type="evidence" value="ECO:0007669"/>
    <property type="project" value="InterPro"/>
</dbReference>
<dbReference type="PROSITE" id="PS50235">
    <property type="entry name" value="USP_3"/>
    <property type="match status" value="1"/>
</dbReference>
<dbReference type="EMBL" id="MN739264">
    <property type="protein sequence ID" value="QHS96135.1"/>
    <property type="molecule type" value="Genomic_DNA"/>
</dbReference>
<dbReference type="PANTHER" id="PTHR21646">
    <property type="entry name" value="UBIQUITIN CARBOXYL-TERMINAL HYDROLASE"/>
    <property type="match status" value="1"/>
</dbReference>
<dbReference type="SUPFAM" id="SSF54001">
    <property type="entry name" value="Cysteine proteinases"/>
    <property type="match status" value="1"/>
</dbReference>
<feature type="domain" description="USP" evidence="1">
    <location>
        <begin position="12"/>
        <end position="346"/>
    </location>
</feature>
<evidence type="ECO:0000313" key="2">
    <source>
        <dbReference type="EMBL" id="QHS96135.1"/>
    </source>
</evidence>
<protein>
    <recommendedName>
        <fullName evidence="1">USP domain-containing protein</fullName>
    </recommendedName>
</protein>